<proteinExistence type="predicted"/>
<evidence type="ECO:0000313" key="2">
    <source>
        <dbReference type="Proteomes" id="UP000298649"/>
    </source>
</evidence>
<dbReference type="RefSeq" id="WP_137002979.1">
    <property type="nucleotide sequence ID" value="NZ_CP039922.1"/>
</dbReference>
<dbReference type="EMBL" id="CP039922">
    <property type="protein sequence ID" value="QCL93099.1"/>
    <property type="molecule type" value="Genomic_DNA"/>
</dbReference>
<gene>
    <name evidence="1" type="ORF">CFBP7129_01985</name>
</gene>
<sequence>MDKIEAVVQHVSIFRIRSVYLIGALYEFETDNQEGRLDIVINGNNISFCIDPANGPKKGRTATTSTVVHILSETNYIPAFSVNKGNNVTITVPVFSLGEPDQLKVAGELFGLFPPVRQTLAISPKTSAGIPADLAAELGIGEVEASVAREWGWRGW</sequence>
<name>A0A4D7YP52_AGRTU</name>
<dbReference type="AlphaFoldDB" id="A0A4D7YP52"/>
<evidence type="ECO:0000313" key="1">
    <source>
        <dbReference type="EMBL" id="QCL93099.1"/>
    </source>
</evidence>
<reference evidence="1 2" key="1">
    <citation type="submission" date="2019-04" db="EMBL/GenBank/DDBJ databases">
        <title>Complete genome sequence of Agrobacterium tumefaciens CFBP7129.</title>
        <authorList>
            <person name="Haryono M."/>
            <person name="Lin Y.-C."/>
            <person name="Lai E.-M."/>
            <person name="Kuo C.-H."/>
        </authorList>
    </citation>
    <scope>NUCLEOTIDE SEQUENCE [LARGE SCALE GENOMIC DNA]</scope>
    <source>
        <strain evidence="1 2">CFBP7129</strain>
    </source>
</reference>
<protein>
    <submittedName>
        <fullName evidence="1">Uncharacterized protein</fullName>
    </submittedName>
</protein>
<accession>A0A4D7YP52</accession>
<organism evidence="1 2">
    <name type="scientific">Agrobacterium tumefaciens</name>
    <dbReference type="NCBI Taxonomy" id="358"/>
    <lineage>
        <taxon>Bacteria</taxon>
        <taxon>Pseudomonadati</taxon>
        <taxon>Pseudomonadota</taxon>
        <taxon>Alphaproteobacteria</taxon>
        <taxon>Hyphomicrobiales</taxon>
        <taxon>Rhizobiaceae</taxon>
        <taxon>Rhizobium/Agrobacterium group</taxon>
        <taxon>Agrobacterium</taxon>
        <taxon>Agrobacterium tumefaciens complex</taxon>
    </lineage>
</organism>
<dbReference type="Proteomes" id="UP000298649">
    <property type="component" value="Chromosome circular"/>
</dbReference>